<gene>
    <name evidence="1" type="ORF">KAJ83_15965</name>
</gene>
<proteinExistence type="predicted"/>
<dbReference type="Proteomes" id="UP000672602">
    <property type="component" value="Unassembled WGS sequence"/>
</dbReference>
<dbReference type="EMBL" id="JAGMWN010000008">
    <property type="protein sequence ID" value="MBP5858518.1"/>
    <property type="molecule type" value="Genomic_DNA"/>
</dbReference>
<evidence type="ECO:0000313" key="1">
    <source>
        <dbReference type="EMBL" id="MBP5858518.1"/>
    </source>
</evidence>
<dbReference type="RefSeq" id="WP_210683102.1">
    <property type="nucleotide sequence ID" value="NZ_JAGMWN010000008.1"/>
</dbReference>
<organism evidence="1 2">
    <name type="scientific">Marivibrio halodurans</name>
    <dbReference type="NCBI Taxonomy" id="2039722"/>
    <lineage>
        <taxon>Bacteria</taxon>
        <taxon>Pseudomonadati</taxon>
        <taxon>Pseudomonadota</taxon>
        <taxon>Alphaproteobacteria</taxon>
        <taxon>Rhodospirillales</taxon>
        <taxon>Rhodospirillaceae</taxon>
        <taxon>Marivibrio</taxon>
    </lineage>
</organism>
<dbReference type="AlphaFoldDB" id="A0A8J7SKJ6"/>
<reference evidence="1" key="1">
    <citation type="submission" date="2021-04" db="EMBL/GenBank/DDBJ databases">
        <authorList>
            <person name="Zhang D.-C."/>
        </authorList>
    </citation>
    <scope>NUCLEOTIDE SEQUENCE</scope>
    <source>
        <strain evidence="1">CGMCC 1.15697</strain>
    </source>
</reference>
<comment type="caution">
    <text evidence="1">The sequence shown here is derived from an EMBL/GenBank/DDBJ whole genome shotgun (WGS) entry which is preliminary data.</text>
</comment>
<keyword evidence="2" id="KW-1185">Reference proteome</keyword>
<protein>
    <submittedName>
        <fullName evidence="1">Uncharacterized protein</fullName>
    </submittedName>
</protein>
<accession>A0A8J7SKJ6</accession>
<evidence type="ECO:0000313" key="2">
    <source>
        <dbReference type="Proteomes" id="UP000672602"/>
    </source>
</evidence>
<name>A0A8J7SKJ6_9PROT</name>
<sequence>MPTRTLPYSVTTAGGDRFEIDFDLHPETVSPMRVEQLITTILRAVERDIGITGETSNGDVLQAIAMATAIRARMIHAPTETTERIARDLVNVALRATGQATHGAPPAGSA</sequence>